<evidence type="ECO:0000256" key="1">
    <source>
        <dbReference type="SAM" id="MobiDB-lite"/>
    </source>
</evidence>
<sequence length="97" mass="10877">MNLSLIAKAYVLCRSRSLPPNYLGVTKRRINNVFCLLPIQQLPVTTARLETHNVYTDIGARGTRSGMRWNVWDRLSDNSSKEPSPIGAEKGKTYVGI</sequence>
<keyword evidence="3" id="KW-1185">Reference proteome</keyword>
<dbReference type="AlphaFoldDB" id="A0A8X7BH99"/>
<comment type="caution">
    <text evidence="2">The sequence shown here is derived from an EMBL/GenBank/DDBJ whole genome shotgun (WGS) entry which is preliminary data.</text>
</comment>
<protein>
    <submittedName>
        <fullName evidence="2">Uncharacterized protein</fullName>
    </submittedName>
</protein>
<evidence type="ECO:0000313" key="2">
    <source>
        <dbReference type="EMBL" id="GFY30454.1"/>
    </source>
</evidence>
<dbReference type="EMBL" id="BMAU01021393">
    <property type="protein sequence ID" value="GFY30454.1"/>
    <property type="molecule type" value="Genomic_DNA"/>
</dbReference>
<dbReference type="Proteomes" id="UP000887159">
    <property type="component" value="Unassembled WGS sequence"/>
</dbReference>
<accession>A0A8X7BH99</accession>
<gene>
    <name evidence="2" type="ORF">TNCV_3522171</name>
</gene>
<organism evidence="2 3">
    <name type="scientific">Trichonephila clavipes</name>
    <name type="common">Golden silk orbweaver</name>
    <name type="synonym">Nephila clavipes</name>
    <dbReference type="NCBI Taxonomy" id="2585209"/>
    <lineage>
        <taxon>Eukaryota</taxon>
        <taxon>Metazoa</taxon>
        <taxon>Ecdysozoa</taxon>
        <taxon>Arthropoda</taxon>
        <taxon>Chelicerata</taxon>
        <taxon>Arachnida</taxon>
        <taxon>Araneae</taxon>
        <taxon>Araneomorphae</taxon>
        <taxon>Entelegynae</taxon>
        <taxon>Araneoidea</taxon>
        <taxon>Nephilidae</taxon>
        <taxon>Trichonephila</taxon>
    </lineage>
</organism>
<evidence type="ECO:0000313" key="3">
    <source>
        <dbReference type="Proteomes" id="UP000887159"/>
    </source>
</evidence>
<feature type="region of interest" description="Disordered" evidence="1">
    <location>
        <begin position="77"/>
        <end position="97"/>
    </location>
</feature>
<reference evidence="2" key="1">
    <citation type="submission" date="2020-08" db="EMBL/GenBank/DDBJ databases">
        <title>Multicomponent nature underlies the extraordinary mechanical properties of spider dragline silk.</title>
        <authorList>
            <person name="Kono N."/>
            <person name="Nakamura H."/>
            <person name="Mori M."/>
            <person name="Yoshida Y."/>
            <person name="Ohtoshi R."/>
            <person name="Malay A.D."/>
            <person name="Moran D.A.P."/>
            <person name="Tomita M."/>
            <person name="Numata K."/>
            <person name="Arakawa K."/>
        </authorList>
    </citation>
    <scope>NUCLEOTIDE SEQUENCE</scope>
</reference>
<name>A0A8X7BH99_TRICX</name>
<proteinExistence type="predicted"/>